<keyword evidence="3 7" id="KW-0812">Transmembrane</keyword>
<keyword evidence="2 7" id="KW-1003">Cell membrane</keyword>
<dbReference type="InterPro" id="IPR023171">
    <property type="entry name" value="Na/H_antiporter_dom_sf"/>
</dbReference>
<dbReference type="HAMAP" id="MF_01844">
    <property type="entry name" value="NhaA"/>
    <property type="match status" value="1"/>
</dbReference>
<evidence type="ECO:0000256" key="7">
    <source>
        <dbReference type="HAMAP-Rule" id="MF_01844"/>
    </source>
</evidence>
<gene>
    <name evidence="7" type="primary">nhaA</name>
    <name evidence="8" type="ORF">C8D97_11163</name>
</gene>
<evidence type="ECO:0000256" key="6">
    <source>
        <dbReference type="ARBA" id="ARBA00023201"/>
    </source>
</evidence>
<dbReference type="RefSeq" id="WP_210204962.1">
    <property type="nucleotide sequence ID" value="NZ_QGGU01000011.1"/>
</dbReference>
<name>A0A316FEK4_9GAMM</name>
<keyword evidence="9" id="KW-1185">Reference proteome</keyword>
<feature type="transmembrane region" description="Helical" evidence="7">
    <location>
        <begin position="78"/>
        <end position="99"/>
    </location>
</feature>
<dbReference type="GO" id="GO:0006885">
    <property type="term" value="P:regulation of pH"/>
    <property type="evidence" value="ECO:0007669"/>
    <property type="project" value="UniProtKB-UniRule"/>
</dbReference>
<comment type="caution">
    <text evidence="8">The sequence shown here is derived from an EMBL/GenBank/DDBJ whole genome shotgun (WGS) entry which is preliminary data.</text>
</comment>
<feature type="transmembrane region" description="Helical" evidence="7">
    <location>
        <begin position="176"/>
        <end position="200"/>
    </location>
</feature>
<protein>
    <recommendedName>
        <fullName evidence="7">Na(+)/H(+) antiporter NhaA</fullName>
    </recommendedName>
    <alternativeName>
        <fullName evidence="7">Sodium/proton antiporter NhaA</fullName>
    </alternativeName>
</protein>
<dbReference type="PANTHER" id="PTHR30341:SF0">
    <property type="entry name" value="NA(+)_H(+) ANTIPORTER NHAA"/>
    <property type="match status" value="1"/>
</dbReference>
<dbReference type="EMBL" id="QGGU01000011">
    <property type="protein sequence ID" value="PWK47318.1"/>
    <property type="molecule type" value="Genomic_DNA"/>
</dbReference>
<evidence type="ECO:0000256" key="1">
    <source>
        <dbReference type="ARBA" id="ARBA00004429"/>
    </source>
</evidence>
<keyword evidence="7" id="KW-0406">Ion transport</keyword>
<feature type="transmembrane region" description="Helical" evidence="7">
    <location>
        <begin position="40"/>
        <end position="58"/>
    </location>
</feature>
<dbReference type="InterPro" id="IPR004670">
    <property type="entry name" value="NhaA"/>
</dbReference>
<dbReference type="AlphaFoldDB" id="A0A316FEK4"/>
<keyword evidence="7" id="KW-0050">Antiport</keyword>
<feature type="transmembrane region" description="Helical" evidence="7">
    <location>
        <begin position="436"/>
        <end position="456"/>
    </location>
</feature>
<comment type="catalytic activity">
    <reaction evidence="7">
        <text>Na(+)(in) + 2 H(+)(out) = Na(+)(out) + 2 H(+)(in)</text>
        <dbReference type="Rhea" id="RHEA:29251"/>
        <dbReference type="ChEBI" id="CHEBI:15378"/>
        <dbReference type="ChEBI" id="CHEBI:29101"/>
    </reaction>
</comment>
<dbReference type="Gene3D" id="1.20.1530.10">
    <property type="entry name" value="Na+/H+ antiporter like domain"/>
    <property type="match status" value="1"/>
</dbReference>
<evidence type="ECO:0000256" key="2">
    <source>
        <dbReference type="ARBA" id="ARBA00022475"/>
    </source>
</evidence>
<feature type="transmembrane region" description="Helical" evidence="7">
    <location>
        <begin position="329"/>
        <end position="349"/>
    </location>
</feature>
<keyword evidence="7" id="KW-0813">Transport</keyword>
<evidence type="ECO:0000313" key="9">
    <source>
        <dbReference type="Proteomes" id="UP000245790"/>
    </source>
</evidence>
<keyword evidence="6 7" id="KW-0739">Sodium transport</keyword>
<feature type="transmembrane region" description="Helical" evidence="7">
    <location>
        <begin position="206"/>
        <end position="224"/>
    </location>
</feature>
<evidence type="ECO:0000313" key="8">
    <source>
        <dbReference type="EMBL" id="PWK47318.1"/>
    </source>
</evidence>
<dbReference type="Proteomes" id="UP000245790">
    <property type="component" value="Unassembled WGS sequence"/>
</dbReference>
<feature type="transmembrane region" description="Helical" evidence="7">
    <location>
        <begin position="404"/>
        <end position="424"/>
    </location>
</feature>
<comment type="function">
    <text evidence="7">Na(+)/H(+) antiporter that extrudes sodium in exchange for external protons.</text>
</comment>
<feature type="transmembrane region" description="Helical" evidence="7">
    <location>
        <begin position="361"/>
        <end position="384"/>
    </location>
</feature>
<reference evidence="8 9" key="1">
    <citation type="submission" date="2018-05" db="EMBL/GenBank/DDBJ databases">
        <title>Genomic Encyclopedia of Type Strains, Phase IV (KMG-IV): sequencing the most valuable type-strain genomes for metagenomic binning, comparative biology and taxonomic classification.</title>
        <authorList>
            <person name="Goeker M."/>
        </authorList>
    </citation>
    <scope>NUCLEOTIDE SEQUENCE [LARGE SCALE GENOMIC DNA]</scope>
    <source>
        <strain evidence="8 9">DSM 25350</strain>
    </source>
</reference>
<keyword evidence="7" id="KW-0915">Sodium</keyword>
<sequence length="464" mass="50286">MSDKSVDIKPDDRDEAPLEDVVEKVASPVRKFKDSQVSSGIILLIATVIALLIANSPWQQMYHGLSELPLSLSLGDWTLSHSLKEWVNDGLLVVFFFLLGMEIKRELMVGDLKDISQSSLVLIIALGGMVAPALIYVSISGVINPEVMRGWGIPMATDTAFALGLLALLGNKVPGVAAVILSALAIVDDIGAVLVINLFYSDALAIQPLLYGLLVVSLMVLLNVSGIRRPLPYFVLGIALWYLVLHSGVHATTAGIIAALFIPSKPAVKSRWFTSQMHKLLNRFERMDKKEQSIYEKPKQHQLVEKAQESARLSMTPLQHWTSRLEPSVYFFIIPVFALLNAGVTMPDASLGNLLSGPNAAVWMGILLGLFIGKPIGIGLFAWLGIKLKLARLPKDLSMMQLVGVGWLAGIGFTMSLFIATLAFEQSDLLLKQAKIGVLTGSLFSAIGGSILLLIANARAKQSN</sequence>
<dbReference type="GO" id="GO:0005886">
    <property type="term" value="C:plasma membrane"/>
    <property type="evidence" value="ECO:0007669"/>
    <property type="project" value="UniProtKB-SubCell"/>
</dbReference>
<organism evidence="8 9">
    <name type="scientific">Pleionea mediterranea</name>
    <dbReference type="NCBI Taxonomy" id="523701"/>
    <lineage>
        <taxon>Bacteria</taxon>
        <taxon>Pseudomonadati</taxon>
        <taxon>Pseudomonadota</taxon>
        <taxon>Gammaproteobacteria</taxon>
        <taxon>Oceanospirillales</taxon>
        <taxon>Pleioneaceae</taxon>
        <taxon>Pleionea</taxon>
    </lineage>
</organism>
<dbReference type="Pfam" id="PF06965">
    <property type="entry name" value="Na_H_antiport_1"/>
    <property type="match status" value="1"/>
</dbReference>
<comment type="similarity">
    <text evidence="7">Belongs to the NhaA Na(+)/H(+) (TC 2.A.33) antiporter family.</text>
</comment>
<dbReference type="GO" id="GO:0015385">
    <property type="term" value="F:sodium:proton antiporter activity"/>
    <property type="evidence" value="ECO:0007669"/>
    <property type="project" value="UniProtKB-UniRule"/>
</dbReference>
<keyword evidence="4 7" id="KW-1133">Transmembrane helix</keyword>
<feature type="transmembrane region" description="Helical" evidence="7">
    <location>
        <begin position="231"/>
        <end position="262"/>
    </location>
</feature>
<evidence type="ECO:0000256" key="3">
    <source>
        <dbReference type="ARBA" id="ARBA00022692"/>
    </source>
</evidence>
<comment type="subcellular location">
    <subcellularLocation>
        <location evidence="1">Cell inner membrane</location>
        <topology evidence="1">Multi-pass membrane protein</topology>
    </subcellularLocation>
    <subcellularLocation>
        <location evidence="7">Cell membrane</location>
        <topology evidence="7">Multi-pass membrane protein</topology>
    </subcellularLocation>
</comment>
<dbReference type="PANTHER" id="PTHR30341">
    <property type="entry name" value="SODIUM ION/PROTON ANTIPORTER NHAA-RELATED"/>
    <property type="match status" value="1"/>
</dbReference>
<feature type="transmembrane region" description="Helical" evidence="7">
    <location>
        <begin position="120"/>
        <end position="139"/>
    </location>
</feature>
<proteinExistence type="inferred from homology"/>
<dbReference type="NCBIfam" id="TIGR00773">
    <property type="entry name" value="NhaA"/>
    <property type="match status" value="1"/>
</dbReference>
<keyword evidence="5 7" id="KW-0472">Membrane</keyword>
<evidence type="ECO:0000256" key="5">
    <source>
        <dbReference type="ARBA" id="ARBA00023136"/>
    </source>
</evidence>
<accession>A0A316FEK4</accession>
<evidence type="ECO:0000256" key="4">
    <source>
        <dbReference type="ARBA" id="ARBA00022989"/>
    </source>
</evidence>